<dbReference type="EMBL" id="KF900632">
    <property type="protein sequence ID" value="AIF01839.1"/>
    <property type="molecule type" value="Genomic_DNA"/>
</dbReference>
<dbReference type="Pfam" id="PF22684">
    <property type="entry name" value="LFE_1968-like"/>
    <property type="match status" value="1"/>
</dbReference>
<proteinExistence type="predicted"/>
<gene>
    <name evidence="1" type="primary">chuX</name>
</gene>
<organism evidence="1">
    <name type="scientific">uncultured marine thaumarchaeote KM3_150_B03</name>
    <dbReference type="NCBI Taxonomy" id="1456015"/>
    <lineage>
        <taxon>Archaea</taxon>
        <taxon>Nitrososphaerota</taxon>
        <taxon>environmental samples</taxon>
    </lineage>
</organism>
<sequence>MEILTKLKASEFLEYIMLKELLSDIISVDDVLLVVKSNGATSEMRSNSLSIRQKDQWITIGDNDGPCHMHVNPYMIKNAEFVMEEKPERTSFSVRFFDDNNERVLACFFTKMYDENKNLKLERKKLYDDLLEKYGQKIEIKRLMSS</sequence>
<dbReference type="SUPFAM" id="SSF144064">
    <property type="entry name" value="Heme iron utilization protein-like"/>
    <property type="match status" value="1"/>
</dbReference>
<dbReference type="InterPro" id="IPR055136">
    <property type="entry name" value="LFE_1968-like"/>
</dbReference>
<evidence type="ECO:0000313" key="1">
    <source>
        <dbReference type="EMBL" id="AIF01839.1"/>
    </source>
</evidence>
<accession>A0A075GDV2</accession>
<name>A0A075GDV2_9ARCH</name>
<protein>
    <submittedName>
        <fullName evidence="1">Uncharacterized protein</fullName>
    </submittedName>
</protein>
<reference evidence="1" key="1">
    <citation type="journal article" date="2014" name="Genome Biol. Evol.">
        <title>Pangenome evidence for extensive interdomain horizontal transfer affecting lineage core and shell genes in uncultured planktonic thaumarchaeota and euryarchaeota.</title>
        <authorList>
            <person name="Deschamps P."/>
            <person name="Zivanovic Y."/>
            <person name="Moreira D."/>
            <person name="Rodriguez-Valera F."/>
            <person name="Lopez-Garcia P."/>
        </authorList>
    </citation>
    <scope>NUCLEOTIDE SEQUENCE</scope>
</reference>
<dbReference type="InterPro" id="IPR053733">
    <property type="entry name" value="Heme_Transport_Util_sf"/>
</dbReference>
<dbReference type="AlphaFoldDB" id="A0A075GDV2"/>
<dbReference type="Gene3D" id="3.40.1570.10">
    <property type="entry name" value="HemS/ChuS/ChuX like domains"/>
    <property type="match status" value="1"/>
</dbReference>